<organism evidence="1">
    <name type="scientific">Streptomyces anulatus</name>
    <name type="common">Streptomyces chrysomallus</name>
    <dbReference type="NCBI Taxonomy" id="1892"/>
    <lineage>
        <taxon>Bacteria</taxon>
        <taxon>Bacillati</taxon>
        <taxon>Actinomycetota</taxon>
        <taxon>Actinomycetes</taxon>
        <taxon>Kitasatosporales</taxon>
        <taxon>Streptomycetaceae</taxon>
        <taxon>Streptomyces</taxon>
    </lineage>
</organism>
<evidence type="ECO:0000313" key="1">
    <source>
        <dbReference type="EMBL" id="NEB89000.1"/>
    </source>
</evidence>
<protein>
    <submittedName>
        <fullName evidence="1">Uncharacterized protein</fullName>
    </submittedName>
</protein>
<dbReference type="InterPro" id="IPR045428">
    <property type="entry name" value="EACC1"/>
</dbReference>
<proteinExistence type="predicted"/>
<reference evidence="1" key="1">
    <citation type="submission" date="2020-01" db="EMBL/GenBank/DDBJ databases">
        <title>Insect and environment-associated Actinomycetes.</title>
        <authorList>
            <person name="Currrie C."/>
            <person name="Chevrette M."/>
            <person name="Carlson C."/>
            <person name="Stubbendieck R."/>
            <person name="Wendt-Pienkowski E."/>
        </authorList>
    </citation>
    <scope>NUCLEOTIDE SEQUENCE</scope>
    <source>
        <strain evidence="1">SID505</strain>
    </source>
</reference>
<dbReference type="Pfam" id="PF19953">
    <property type="entry name" value="EACC1"/>
    <property type="match status" value="1"/>
</dbReference>
<accession>A0A6G3T1I4</accession>
<sequence>MSEYRISVGGDSQGRDLRQLALWLRQDTATRTEATITIQPAKPAEGEMGTALDVIALVSQSGFSTASLVLAIFAWRRTRPSTPVVTIERNGTRVTVDSGDPAEVARIARALENE</sequence>
<dbReference type="RefSeq" id="WP_164260563.1">
    <property type="nucleotide sequence ID" value="NZ_JAAGMK010000946.1"/>
</dbReference>
<comment type="caution">
    <text evidence="1">The sequence shown here is derived from an EMBL/GenBank/DDBJ whole genome shotgun (WGS) entry which is preliminary data.</text>
</comment>
<name>A0A6G3T1I4_STRAQ</name>
<dbReference type="AlphaFoldDB" id="A0A6G3T1I4"/>
<dbReference type="EMBL" id="JAAGMK010000946">
    <property type="protein sequence ID" value="NEB89000.1"/>
    <property type="molecule type" value="Genomic_DNA"/>
</dbReference>
<gene>
    <name evidence="1" type="ORF">G3I43_33270</name>
</gene>